<organism evidence="6 7">
    <name type="scientific">Providencia huashanensis</name>
    <dbReference type="NCBI Taxonomy" id="3037798"/>
    <lineage>
        <taxon>Bacteria</taxon>
        <taxon>Pseudomonadati</taxon>
        <taxon>Pseudomonadota</taxon>
        <taxon>Gammaproteobacteria</taxon>
        <taxon>Enterobacterales</taxon>
        <taxon>Morganellaceae</taxon>
        <taxon>Providencia</taxon>
    </lineage>
</organism>
<comment type="caution">
    <text evidence="6">The sequence shown here is derived from an EMBL/GenBank/DDBJ whole genome shotgun (WGS) entry which is preliminary data.</text>
</comment>
<accession>A0ABT9AMA2</accession>
<keyword evidence="1" id="KW-0963">Cytoplasm</keyword>
<evidence type="ECO:0000256" key="3">
    <source>
        <dbReference type="ARBA" id="ARBA00023186"/>
    </source>
</evidence>
<feature type="region of interest" description="Disordered" evidence="4">
    <location>
        <begin position="1"/>
        <end position="48"/>
    </location>
</feature>
<evidence type="ECO:0000256" key="2">
    <source>
        <dbReference type="ARBA" id="ARBA00022884"/>
    </source>
</evidence>
<dbReference type="Gene3D" id="1.10.1710.10">
    <property type="entry name" value="ProQ/FinO domain"/>
    <property type="match status" value="1"/>
</dbReference>
<reference evidence="6" key="1">
    <citation type="submission" date="2023-07" db="EMBL/GenBank/DDBJ databases">
        <authorList>
            <person name="Yang W."/>
            <person name="Chen J."/>
            <person name="Ji P."/>
            <person name="Hu F."/>
        </authorList>
    </citation>
    <scope>NUCLEOTIDE SEQUENCE</scope>
    <source>
        <strain evidence="6">CRE-138-0111</strain>
    </source>
</reference>
<proteinExistence type="predicted"/>
<gene>
    <name evidence="6" type="ORF">Q5E86_04835</name>
</gene>
<keyword evidence="7" id="KW-1185">Reference proteome</keyword>
<protein>
    <submittedName>
        <fullName evidence="6">ProQ/FINO family protein</fullName>
    </submittedName>
</protein>
<evidence type="ECO:0000313" key="7">
    <source>
        <dbReference type="Proteomes" id="UP001176478"/>
    </source>
</evidence>
<evidence type="ECO:0000313" key="6">
    <source>
        <dbReference type="EMBL" id="MDO7855704.1"/>
    </source>
</evidence>
<dbReference type="EMBL" id="JAUQTG010000002">
    <property type="protein sequence ID" value="MDO7855704.1"/>
    <property type="molecule type" value="Genomic_DNA"/>
</dbReference>
<dbReference type="Proteomes" id="UP001176478">
    <property type="component" value="Unassembled WGS sequence"/>
</dbReference>
<dbReference type="InterPro" id="IPR036442">
    <property type="entry name" value="ProQ/FinO_sf"/>
</dbReference>
<feature type="domain" description="ProQ/FinO" evidence="5">
    <location>
        <begin position="49"/>
        <end position="157"/>
    </location>
</feature>
<dbReference type="PANTHER" id="PTHR38106:SF1">
    <property type="entry name" value="RNA CHAPERONE PROQ"/>
    <property type="match status" value="1"/>
</dbReference>
<keyword evidence="2" id="KW-0694">RNA-binding</keyword>
<sequence length="222" mass="25648">MSTQTLTLKRKNPPATNAQKSIQAKTPQEAPQQPKKKNKADVHAKKKQHRIDRIAKHWTLFSEPEAKPLMIGIKEAMIAEVKEKGLDIPESHIKQGLRSYISRKAYLKALTLGGNRFDMHGQPNGEVTPEQQSIAEKKLIEWLKKWYRSLMKIIYRSKGNQDVIELAYTIFELDKIKYAMQAVRRIADVNVKTSGFIFRRMVITGTPDQIKIARKALIRRYR</sequence>
<feature type="compositionally biased region" description="Basic residues" evidence="4">
    <location>
        <begin position="34"/>
        <end position="48"/>
    </location>
</feature>
<dbReference type="InterPro" id="IPR016103">
    <property type="entry name" value="ProQ/FinO"/>
</dbReference>
<keyword evidence="3" id="KW-0143">Chaperone</keyword>
<name>A0ABT9AMA2_9GAMM</name>
<feature type="compositionally biased region" description="Polar residues" evidence="4">
    <location>
        <begin position="14"/>
        <end position="31"/>
    </location>
</feature>
<dbReference type="PANTHER" id="PTHR38106">
    <property type="entry name" value="RNA CHAPERONE PROQ"/>
    <property type="match status" value="1"/>
</dbReference>
<evidence type="ECO:0000256" key="4">
    <source>
        <dbReference type="SAM" id="MobiDB-lite"/>
    </source>
</evidence>
<dbReference type="InterPro" id="IPR023529">
    <property type="entry name" value="ProQ"/>
</dbReference>
<reference evidence="6" key="2">
    <citation type="journal article" date="2024" name="Int. J. Antimicrob. Agents">
        <title>Identification of a novel Providencia species showing multi-drug-resistant in three patients with hospital-acquired infection.</title>
        <authorList>
            <person name="Yang W."/>
            <person name="Chen J."/>
            <person name="Yang F."/>
            <person name="Ji P."/>
            <person name="Shen S."/>
            <person name="Yin D."/>
            <person name="Hu F."/>
        </authorList>
    </citation>
    <scope>NUCLEOTIDE SEQUENCE</scope>
    <source>
        <strain evidence="6">CRE-138-0111</strain>
    </source>
</reference>
<evidence type="ECO:0000256" key="1">
    <source>
        <dbReference type="ARBA" id="ARBA00022490"/>
    </source>
</evidence>
<dbReference type="Pfam" id="PF04352">
    <property type="entry name" value="ProQ"/>
    <property type="match status" value="1"/>
</dbReference>
<evidence type="ECO:0000259" key="5">
    <source>
        <dbReference type="SMART" id="SM00945"/>
    </source>
</evidence>
<dbReference type="SMART" id="SM00945">
    <property type="entry name" value="ProQ"/>
    <property type="match status" value="1"/>
</dbReference>
<dbReference type="SUPFAM" id="SSF48657">
    <property type="entry name" value="FinO-like"/>
    <property type="match status" value="1"/>
</dbReference>